<dbReference type="Proteomes" id="UP001470752">
    <property type="component" value="Unassembled WGS sequence"/>
</dbReference>
<protein>
    <submittedName>
        <fullName evidence="2">Uncharacterized protein</fullName>
    </submittedName>
</protein>
<name>A0ABV1CGG6_9FIRM</name>
<reference evidence="2 3" key="1">
    <citation type="submission" date="2024-04" db="EMBL/GenBank/DDBJ databases">
        <title>Human intestinal bacterial collection.</title>
        <authorList>
            <person name="Pauvert C."/>
            <person name="Hitch T.C.A."/>
            <person name="Clavel T."/>
        </authorList>
    </citation>
    <scope>NUCLEOTIDE SEQUENCE [LARGE SCALE GENOMIC DNA]</scope>
    <source>
        <strain evidence="2 3">CLA-AA-H161</strain>
    </source>
</reference>
<dbReference type="RefSeq" id="WP_349082077.1">
    <property type="nucleotide sequence ID" value="NZ_JBBNFW010000018.1"/>
</dbReference>
<keyword evidence="3" id="KW-1185">Reference proteome</keyword>
<comment type="caution">
    <text evidence="2">The sequence shown here is derived from an EMBL/GenBank/DDBJ whole genome shotgun (WGS) entry which is preliminary data.</text>
</comment>
<evidence type="ECO:0000313" key="2">
    <source>
        <dbReference type="EMBL" id="MEQ2411469.1"/>
    </source>
</evidence>
<gene>
    <name evidence="2" type="ORF">AAAX94_00125</name>
</gene>
<sequence length="171" mass="20161">MDLLLEVDDIAELKPELEATLYDVEPDQNSGSNKVRVLPKRVRYYHAIIDDRSLKSGEEPKNLKNVIVIFICSYDPFGRDRIWYTVQNRCIEEPDVPYDDRAKTIFLYTRGTKGQVSVKYMKQFERDNMMRAEGREEERKNTEREHARAERECARANALEAELKRLKSKML</sequence>
<feature type="region of interest" description="Disordered" evidence="1">
    <location>
        <begin position="132"/>
        <end position="151"/>
    </location>
</feature>
<evidence type="ECO:0000256" key="1">
    <source>
        <dbReference type="SAM" id="MobiDB-lite"/>
    </source>
</evidence>
<organism evidence="2 3">
    <name type="scientific">Blautia acetigignens</name>
    <dbReference type="NCBI Taxonomy" id="2981783"/>
    <lineage>
        <taxon>Bacteria</taxon>
        <taxon>Bacillati</taxon>
        <taxon>Bacillota</taxon>
        <taxon>Clostridia</taxon>
        <taxon>Lachnospirales</taxon>
        <taxon>Lachnospiraceae</taxon>
        <taxon>Blautia</taxon>
    </lineage>
</organism>
<accession>A0ABV1CGG6</accession>
<proteinExistence type="predicted"/>
<dbReference type="EMBL" id="JBBNFW010000018">
    <property type="protein sequence ID" value="MEQ2411469.1"/>
    <property type="molecule type" value="Genomic_DNA"/>
</dbReference>
<evidence type="ECO:0000313" key="3">
    <source>
        <dbReference type="Proteomes" id="UP001470752"/>
    </source>
</evidence>